<keyword evidence="1" id="KW-0175">Coiled coil</keyword>
<evidence type="ECO:0000313" key="3">
    <source>
        <dbReference type="EMBL" id="CUQ24964.1"/>
    </source>
</evidence>
<feature type="coiled-coil region" evidence="1">
    <location>
        <begin position="164"/>
        <end position="191"/>
    </location>
</feature>
<dbReference type="Proteomes" id="UP000450599">
    <property type="component" value="Unassembled WGS sequence"/>
</dbReference>
<evidence type="ECO:0000256" key="2">
    <source>
        <dbReference type="SAM" id="MobiDB-lite"/>
    </source>
</evidence>
<evidence type="ECO:0000313" key="4">
    <source>
        <dbReference type="EMBL" id="MRY85192.1"/>
    </source>
</evidence>
<reference evidence="7 8" key="2">
    <citation type="journal article" date="2019" name="Nat. Med.">
        <title>A library of human gut bacterial isolates paired with longitudinal multiomics data enables mechanistic microbiome research.</title>
        <authorList>
            <person name="Poyet M."/>
            <person name="Groussin M."/>
            <person name="Gibbons S.M."/>
            <person name="Avila-Pacheco J."/>
            <person name="Jiang X."/>
            <person name="Kearney S.M."/>
            <person name="Perrotta A.R."/>
            <person name="Berdy B."/>
            <person name="Zhao S."/>
            <person name="Lieberman T.D."/>
            <person name="Swanson P.K."/>
            <person name="Smith M."/>
            <person name="Roesemann S."/>
            <person name="Alexander J.E."/>
            <person name="Rich S.A."/>
            <person name="Livny J."/>
            <person name="Vlamakis H."/>
            <person name="Clish C."/>
            <person name="Bullock K."/>
            <person name="Deik A."/>
            <person name="Scott J."/>
            <person name="Pierce K.A."/>
            <person name="Xavier R.J."/>
            <person name="Alm E.J."/>
        </authorList>
    </citation>
    <scope>NUCLEOTIDE SEQUENCE [LARGE SCALE GENOMIC DNA]</scope>
    <source>
        <strain evidence="5 8">BIOML-A10</strain>
        <strain evidence="4 7">BIOML-A11</strain>
    </source>
</reference>
<name>A0A174UR44_PARDI</name>
<organism evidence="3 6">
    <name type="scientific">Parabacteroides distasonis</name>
    <dbReference type="NCBI Taxonomy" id="823"/>
    <lineage>
        <taxon>Bacteria</taxon>
        <taxon>Pseudomonadati</taxon>
        <taxon>Bacteroidota</taxon>
        <taxon>Bacteroidia</taxon>
        <taxon>Bacteroidales</taxon>
        <taxon>Tannerellaceae</taxon>
        <taxon>Parabacteroides</taxon>
    </lineage>
</organism>
<dbReference type="RefSeq" id="WP_057328387.1">
    <property type="nucleotide sequence ID" value="NZ_CP103256.1"/>
</dbReference>
<dbReference type="EMBL" id="WKMW01000012">
    <property type="protein sequence ID" value="MRY85192.1"/>
    <property type="molecule type" value="Genomic_DNA"/>
</dbReference>
<feature type="compositionally biased region" description="Basic and acidic residues" evidence="2">
    <location>
        <begin position="258"/>
        <end position="267"/>
    </location>
</feature>
<dbReference type="EMBL" id="WKMX01000004">
    <property type="protein sequence ID" value="MRZ05495.1"/>
    <property type="molecule type" value="Genomic_DNA"/>
</dbReference>
<evidence type="ECO:0000313" key="6">
    <source>
        <dbReference type="Proteomes" id="UP000095332"/>
    </source>
</evidence>
<evidence type="ECO:0000313" key="8">
    <source>
        <dbReference type="Proteomes" id="UP000471216"/>
    </source>
</evidence>
<protein>
    <submittedName>
        <fullName evidence="3">Uncharacterized protein</fullName>
    </submittedName>
</protein>
<gene>
    <name evidence="3" type="ORF">ERS852560_01871</name>
    <name evidence="5" type="ORF">GKD54_04515</name>
    <name evidence="4" type="ORF">GKD58_13175</name>
</gene>
<reference evidence="3 6" key="1">
    <citation type="submission" date="2015-09" db="EMBL/GenBank/DDBJ databases">
        <authorList>
            <consortium name="Pathogen Informatics"/>
        </authorList>
    </citation>
    <scope>NUCLEOTIDE SEQUENCE [LARGE SCALE GENOMIC DNA]</scope>
    <source>
        <strain evidence="3 6">2789STDY5834948</strain>
    </source>
</reference>
<dbReference type="InterPro" id="IPR046228">
    <property type="entry name" value="DUF6261"/>
</dbReference>
<evidence type="ECO:0000313" key="5">
    <source>
        <dbReference type="EMBL" id="MRZ05495.1"/>
    </source>
</evidence>
<evidence type="ECO:0000256" key="1">
    <source>
        <dbReference type="SAM" id="Coils"/>
    </source>
</evidence>
<dbReference type="AlphaFoldDB" id="A0A174UR44"/>
<accession>A0A174UR44</accession>
<evidence type="ECO:0000313" key="7">
    <source>
        <dbReference type="Proteomes" id="UP000450599"/>
    </source>
</evidence>
<sequence>MEKITKVKDINITKLNNAEYRTFMARYGNLLAGGGGDSESPDEISFDPNDPLGIPQELRTAFATDFALLTDAVNQSSASEETAQMSALDKERDDLLIFITSTITQMTKSPLAAQRTAAEKLYLPVKPYIGAARLANLQETAAIEGLLVDLDKAGMPEALAAINLTEVVAALKEKNKQYATLTEQRANAKADDPVESAKKIRLRMDEEYDEMSTYAFAQSVVKPTQETAAFISRLNALVDETNALYNQRIAQARAAAAKKQEGDKPATDSDSPSEI</sequence>
<feature type="region of interest" description="Disordered" evidence="2">
    <location>
        <begin position="254"/>
        <end position="275"/>
    </location>
</feature>
<dbReference type="Proteomes" id="UP000095332">
    <property type="component" value="Unassembled WGS sequence"/>
</dbReference>
<dbReference type="EMBL" id="CZBM01000006">
    <property type="protein sequence ID" value="CUQ24964.1"/>
    <property type="molecule type" value="Genomic_DNA"/>
</dbReference>
<proteinExistence type="predicted"/>
<dbReference type="Pfam" id="PF19775">
    <property type="entry name" value="DUF6261"/>
    <property type="match status" value="1"/>
</dbReference>
<dbReference type="Proteomes" id="UP000471216">
    <property type="component" value="Unassembled WGS sequence"/>
</dbReference>